<dbReference type="AlphaFoldDB" id="A0AAD7IX16"/>
<feature type="region of interest" description="Disordered" evidence="1">
    <location>
        <begin position="1"/>
        <end position="104"/>
    </location>
</feature>
<name>A0AAD7IX16_9AGAR</name>
<feature type="compositionally biased region" description="Pro residues" evidence="1">
    <location>
        <begin position="68"/>
        <end position="77"/>
    </location>
</feature>
<feature type="compositionally biased region" description="Polar residues" evidence="1">
    <location>
        <begin position="88"/>
        <end position="103"/>
    </location>
</feature>
<evidence type="ECO:0000256" key="1">
    <source>
        <dbReference type="SAM" id="MobiDB-lite"/>
    </source>
</evidence>
<organism evidence="2 3">
    <name type="scientific">Mycena maculata</name>
    <dbReference type="NCBI Taxonomy" id="230809"/>
    <lineage>
        <taxon>Eukaryota</taxon>
        <taxon>Fungi</taxon>
        <taxon>Dikarya</taxon>
        <taxon>Basidiomycota</taxon>
        <taxon>Agaricomycotina</taxon>
        <taxon>Agaricomycetes</taxon>
        <taxon>Agaricomycetidae</taxon>
        <taxon>Agaricales</taxon>
        <taxon>Marasmiineae</taxon>
        <taxon>Mycenaceae</taxon>
        <taxon>Mycena</taxon>
    </lineage>
</organism>
<gene>
    <name evidence="2" type="ORF">DFH07DRAFT_827962</name>
</gene>
<reference evidence="2" key="1">
    <citation type="submission" date="2023-03" db="EMBL/GenBank/DDBJ databases">
        <title>Massive genome expansion in bonnet fungi (Mycena s.s.) driven by repeated elements and novel gene families across ecological guilds.</title>
        <authorList>
            <consortium name="Lawrence Berkeley National Laboratory"/>
            <person name="Harder C.B."/>
            <person name="Miyauchi S."/>
            <person name="Viragh M."/>
            <person name="Kuo A."/>
            <person name="Thoen E."/>
            <person name="Andreopoulos B."/>
            <person name="Lu D."/>
            <person name="Skrede I."/>
            <person name="Drula E."/>
            <person name="Henrissat B."/>
            <person name="Morin E."/>
            <person name="Kohler A."/>
            <person name="Barry K."/>
            <person name="LaButti K."/>
            <person name="Morin E."/>
            <person name="Salamov A."/>
            <person name="Lipzen A."/>
            <person name="Mereny Z."/>
            <person name="Hegedus B."/>
            <person name="Baldrian P."/>
            <person name="Stursova M."/>
            <person name="Weitz H."/>
            <person name="Taylor A."/>
            <person name="Grigoriev I.V."/>
            <person name="Nagy L.G."/>
            <person name="Martin F."/>
            <person name="Kauserud H."/>
        </authorList>
    </citation>
    <scope>NUCLEOTIDE SEQUENCE</scope>
    <source>
        <strain evidence="2">CBHHK188m</strain>
    </source>
</reference>
<keyword evidence="3" id="KW-1185">Reference proteome</keyword>
<proteinExistence type="predicted"/>
<protein>
    <submittedName>
        <fullName evidence="2">Uncharacterized protein</fullName>
    </submittedName>
</protein>
<feature type="compositionally biased region" description="Polar residues" evidence="1">
    <location>
        <begin position="54"/>
        <end position="66"/>
    </location>
</feature>
<accession>A0AAD7IX16</accession>
<sequence length="199" mass="19932">MISSCADAGASFVEESEDGGSEEGGSEEGGLSELEEVEVSPVEAAGAFDANAAPSPSNRRSQQIAHPTSPPTAPSPSPALSLPPSFCNAETRSSLRTSPSGTRASPAIMRAAFAGESFCSLPNPPIPPIIPPRAPILNPRVGPTPGGLRIPRVSRLRNCVARPGGAGMRSGWPGMGGPGLEKGLASGLAAAFGLGAAAR</sequence>
<dbReference type="EMBL" id="JARJLG010000082">
    <property type="protein sequence ID" value="KAJ7750479.1"/>
    <property type="molecule type" value="Genomic_DNA"/>
</dbReference>
<evidence type="ECO:0000313" key="3">
    <source>
        <dbReference type="Proteomes" id="UP001215280"/>
    </source>
</evidence>
<feature type="compositionally biased region" description="Acidic residues" evidence="1">
    <location>
        <begin position="14"/>
        <end position="26"/>
    </location>
</feature>
<evidence type="ECO:0000313" key="2">
    <source>
        <dbReference type="EMBL" id="KAJ7750479.1"/>
    </source>
</evidence>
<dbReference type="Proteomes" id="UP001215280">
    <property type="component" value="Unassembled WGS sequence"/>
</dbReference>
<comment type="caution">
    <text evidence="2">The sequence shown here is derived from an EMBL/GenBank/DDBJ whole genome shotgun (WGS) entry which is preliminary data.</text>
</comment>